<protein>
    <submittedName>
        <fullName evidence="1">Integrase</fullName>
    </submittedName>
</protein>
<evidence type="ECO:0000313" key="1">
    <source>
        <dbReference type="EMBL" id="TVU83608.1"/>
    </source>
</evidence>
<sequence>MLRHAKIEQTMFYAHFAPSHLEDAIKLGPKIF</sequence>
<dbReference type="EMBL" id="VNFF01000008">
    <property type="protein sequence ID" value="TVU83608.1"/>
    <property type="molecule type" value="Genomic_DNA"/>
</dbReference>
<proteinExistence type="predicted"/>
<comment type="caution">
    <text evidence="1">The sequence shown here is derived from an EMBL/GenBank/DDBJ whole genome shotgun (WGS) entry which is preliminary data.</text>
</comment>
<reference evidence="1 2" key="1">
    <citation type="submission" date="2019-07" db="EMBL/GenBank/DDBJ databases">
        <title>Diversity of Bacteria from Kongsfjorden, Arctic.</title>
        <authorList>
            <person name="Yu Y."/>
        </authorList>
    </citation>
    <scope>NUCLEOTIDE SEQUENCE [LARGE SCALE GENOMIC DNA]</scope>
    <source>
        <strain evidence="1 2">SM1927</strain>
    </source>
</reference>
<organism evidence="1 2">
    <name type="scientific">Pseudoalteromonas neustonica</name>
    <dbReference type="NCBI Taxonomy" id="1840331"/>
    <lineage>
        <taxon>Bacteria</taxon>
        <taxon>Pseudomonadati</taxon>
        <taxon>Pseudomonadota</taxon>
        <taxon>Gammaproteobacteria</taxon>
        <taxon>Alteromonadales</taxon>
        <taxon>Pseudoalteromonadaceae</taxon>
        <taxon>Pseudoalteromonas</taxon>
    </lineage>
</organism>
<accession>A0ABY3FEJ8</accession>
<name>A0ABY3FEJ8_9GAMM</name>
<gene>
    <name evidence="1" type="ORF">FQP85_09510</name>
</gene>
<keyword evidence="2" id="KW-1185">Reference proteome</keyword>
<dbReference type="Proteomes" id="UP000317938">
    <property type="component" value="Unassembled WGS sequence"/>
</dbReference>
<evidence type="ECO:0000313" key="2">
    <source>
        <dbReference type="Proteomes" id="UP000317938"/>
    </source>
</evidence>